<keyword evidence="10 13" id="KW-0408">Iron</keyword>
<evidence type="ECO:0000256" key="8">
    <source>
        <dbReference type="ARBA" id="ARBA00022848"/>
    </source>
</evidence>
<evidence type="ECO:0000256" key="4">
    <source>
        <dbReference type="ARBA" id="ARBA00010617"/>
    </source>
</evidence>
<dbReference type="RefSeq" id="XP_023163206.2">
    <property type="nucleotide sequence ID" value="XM_023307438.2"/>
</dbReference>
<keyword evidence="7" id="KW-0256">Endoplasmic reticulum</keyword>
<keyword evidence="6 13" id="KW-0479">Metal-binding</keyword>
<dbReference type="InterPro" id="IPR036396">
    <property type="entry name" value="Cyt_P450_sf"/>
</dbReference>
<dbReference type="CTD" id="35115"/>
<evidence type="ECO:0000256" key="9">
    <source>
        <dbReference type="ARBA" id="ARBA00023002"/>
    </source>
</evidence>
<dbReference type="PANTHER" id="PTHR24292:SF93">
    <property type="entry name" value="CYTOCHROME P450 310A1-RELATED"/>
    <property type="match status" value="1"/>
</dbReference>
<dbReference type="GO" id="GO:0016705">
    <property type="term" value="F:oxidoreductase activity, acting on paired donors, with incorporation or reduction of molecular oxygen"/>
    <property type="evidence" value="ECO:0007669"/>
    <property type="project" value="InterPro"/>
</dbReference>
<sequence length="492" mass="56900">MWLLLPIIVYSAIFLYVRHIYSYWRRKRFPSEHTSLSWQFLTLAYQREFRHVEAICEAYQKGSDRLLGIYCFFRPVLLVRHPQLAFSILQQSNGHFNESKWDYVKGFRRINLLEKLSPMFSTERLCSMFNIAQHVTDYMMQYLASREQQGQLELDLQHLMRIYAVNIMGNLVYGLDVNNFVQRDHILNSYVQHPSQYGGLQSFTLRGMPQKSSLSYRLLDIIKHNVELREESGIIRKDMLQLLVKFRNGNDLSSDKWQVEHAIEEDKLMCIKRLSKVAEDLMHSALDSIASTITLTLYEIAQQPLIVEKLQTEIKELNFKGGQLAFDQLVGLKYMDMCVKETLRKYPPVPIIERVCRKSYTVPGSKLSIGEGKTLMVPLLAIQRDGRYFGEPLKYKPLRFLHDKPNETQLCPSAFASFGIGGAQCVAQNFAKMVIKLALVRLLHNYDLELDESAVVEVSHLPAPFISSPDGLKLQLKAREILKPSNPRKSSI</sequence>
<feature type="binding site" description="axial binding residue" evidence="13">
    <location>
        <position position="425"/>
    </location>
    <ligand>
        <name>heme</name>
        <dbReference type="ChEBI" id="CHEBI:30413"/>
    </ligand>
    <ligandPart>
        <name>Fe</name>
        <dbReference type="ChEBI" id="CHEBI:18248"/>
    </ligandPart>
</feature>
<evidence type="ECO:0000256" key="12">
    <source>
        <dbReference type="ARBA" id="ARBA00023136"/>
    </source>
</evidence>
<feature type="transmembrane region" description="Helical" evidence="14">
    <location>
        <begin position="6"/>
        <end position="24"/>
    </location>
</feature>
<dbReference type="GO" id="GO:0005789">
    <property type="term" value="C:endoplasmic reticulum membrane"/>
    <property type="evidence" value="ECO:0007669"/>
    <property type="project" value="UniProtKB-SubCell"/>
</dbReference>
<dbReference type="PANTHER" id="PTHR24292">
    <property type="entry name" value="CYTOCHROME P450"/>
    <property type="match status" value="1"/>
</dbReference>
<dbReference type="GO" id="GO:0004497">
    <property type="term" value="F:monooxygenase activity"/>
    <property type="evidence" value="ECO:0007669"/>
    <property type="project" value="UniProtKB-KW"/>
</dbReference>
<dbReference type="InterPro" id="IPR001128">
    <property type="entry name" value="Cyt_P450"/>
</dbReference>
<gene>
    <name evidence="16" type="primary">LOC111594232</name>
</gene>
<dbReference type="KEGG" id="dhe:111594232"/>
<dbReference type="AlphaFoldDB" id="A0A6J1LB17"/>
<keyword evidence="11" id="KW-0503">Monooxygenase</keyword>
<reference evidence="16" key="1">
    <citation type="submission" date="2025-08" db="UniProtKB">
        <authorList>
            <consortium name="RefSeq"/>
        </authorList>
    </citation>
    <scope>IDENTIFICATION</scope>
    <source>
        <strain evidence="16">15085-1641.00</strain>
        <tissue evidence="16">Whole body</tissue>
    </source>
</reference>
<keyword evidence="8" id="KW-0492">Microsome</keyword>
<comment type="similarity">
    <text evidence="4">Belongs to the cytochrome P450 family.</text>
</comment>
<dbReference type="Proteomes" id="UP000504633">
    <property type="component" value="Unplaced"/>
</dbReference>
<keyword evidence="12 14" id="KW-0472">Membrane</keyword>
<dbReference type="GeneID" id="111594232"/>
<evidence type="ECO:0000256" key="14">
    <source>
        <dbReference type="SAM" id="Phobius"/>
    </source>
</evidence>
<keyword evidence="15" id="KW-1185">Reference proteome</keyword>
<dbReference type="GO" id="GO:0020037">
    <property type="term" value="F:heme binding"/>
    <property type="evidence" value="ECO:0007669"/>
    <property type="project" value="InterPro"/>
</dbReference>
<evidence type="ECO:0000256" key="7">
    <source>
        <dbReference type="ARBA" id="ARBA00022824"/>
    </source>
</evidence>
<evidence type="ECO:0000256" key="5">
    <source>
        <dbReference type="ARBA" id="ARBA00022617"/>
    </source>
</evidence>
<evidence type="ECO:0000256" key="10">
    <source>
        <dbReference type="ARBA" id="ARBA00023004"/>
    </source>
</evidence>
<evidence type="ECO:0000256" key="11">
    <source>
        <dbReference type="ARBA" id="ARBA00023033"/>
    </source>
</evidence>
<evidence type="ECO:0000313" key="15">
    <source>
        <dbReference type="Proteomes" id="UP000504633"/>
    </source>
</evidence>
<dbReference type="PRINTS" id="PR00463">
    <property type="entry name" value="EP450I"/>
</dbReference>
<evidence type="ECO:0000256" key="13">
    <source>
        <dbReference type="PIRSR" id="PIRSR602401-1"/>
    </source>
</evidence>
<evidence type="ECO:0000256" key="6">
    <source>
        <dbReference type="ARBA" id="ARBA00022723"/>
    </source>
</evidence>
<dbReference type="InterPro" id="IPR050476">
    <property type="entry name" value="Insect_CytP450_Detox"/>
</dbReference>
<dbReference type="Gene3D" id="1.10.630.10">
    <property type="entry name" value="Cytochrome P450"/>
    <property type="match status" value="1"/>
</dbReference>
<dbReference type="InterPro" id="IPR002401">
    <property type="entry name" value="Cyt_P450_E_grp-I"/>
</dbReference>
<keyword evidence="14" id="KW-1133">Transmembrane helix</keyword>
<evidence type="ECO:0000256" key="2">
    <source>
        <dbReference type="ARBA" id="ARBA00004174"/>
    </source>
</evidence>
<evidence type="ECO:0000313" key="16">
    <source>
        <dbReference type="RefSeq" id="XP_023163206.2"/>
    </source>
</evidence>
<dbReference type="OrthoDB" id="1055148at2759"/>
<name>A0A6J1LB17_DROHY</name>
<dbReference type="SUPFAM" id="SSF48264">
    <property type="entry name" value="Cytochrome P450"/>
    <property type="match status" value="1"/>
</dbReference>
<keyword evidence="5 13" id="KW-0349">Heme</keyword>
<dbReference type="GO" id="GO:0005506">
    <property type="term" value="F:iron ion binding"/>
    <property type="evidence" value="ECO:0007669"/>
    <property type="project" value="InterPro"/>
</dbReference>
<proteinExistence type="inferred from homology"/>
<organism evidence="15 16">
    <name type="scientific">Drosophila hydei</name>
    <name type="common">Fruit fly</name>
    <dbReference type="NCBI Taxonomy" id="7224"/>
    <lineage>
        <taxon>Eukaryota</taxon>
        <taxon>Metazoa</taxon>
        <taxon>Ecdysozoa</taxon>
        <taxon>Arthropoda</taxon>
        <taxon>Hexapoda</taxon>
        <taxon>Insecta</taxon>
        <taxon>Pterygota</taxon>
        <taxon>Neoptera</taxon>
        <taxon>Endopterygota</taxon>
        <taxon>Diptera</taxon>
        <taxon>Brachycera</taxon>
        <taxon>Muscomorpha</taxon>
        <taxon>Ephydroidea</taxon>
        <taxon>Drosophilidae</taxon>
        <taxon>Drosophila</taxon>
    </lineage>
</organism>
<comment type="subcellular location">
    <subcellularLocation>
        <location evidence="3">Endoplasmic reticulum membrane</location>
        <topology evidence="3">Peripheral membrane protein</topology>
    </subcellularLocation>
    <subcellularLocation>
        <location evidence="2">Microsome membrane</location>
        <topology evidence="2">Peripheral membrane protein</topology>
    </subcellularLocation>
</comment>
<keyword evidence="9" id="KW-0560">Oxidoreductase</keyword>
<comment type="cofactor">
    <cofactor evidence="1 13">
        <name>heme</name>
        <dbReference type="ChEBI" id="CHEBI:30413"/>
    </cofactor>
</comment>
<protein>
    <submittedName>
        <fullName evidence="16">Probable cytochrome P450 310a1</fullName>
    </submittedName>
</protein>
<keyword evidence="14" id="KW-0812">Transmembrane</keyword>
<evidence type="ECO:0000256" key="3">
    <source>
        <dbReference type="ARBA" id="ARBA00004406"/>
    </source>
</evidence>
<evidence type="ECO:0000256" key="1">
    <source>
        <dbReference type="ARBA" id="ARBA00001971"/>
    </source>
</evidence>
<accession>A0A6J1LB17</accession>
<dbReference type="Pfam" id="PF00067">
    <property type="entry name" value="p450"/>
    <property type="match status" value="1"/>
</dbReference>
<dbReference type="OMA" id="PAPFIHT"/>